<comment type="caution">
    <text evidence="2">The sequence shown here is derived from an EMBL/GenBank/DDBJ whole genome shotgun (WGS) entry which is preliminary data.</text>
</comment>
<organism evidence="2 3">
    <name type="scientific">Polyplax serrata</name>
    <name type="common">Common mouse louse</name>
    <dbReference type="NCBI Taxonomy" id="468196"/>
    <lineage>
        <taxon>Eukaryota</taxon>
        <taxon>Metazoa</taxon>
        <taxon>Ecdysozoa</taxon>
        <taxon>Arthropoda</taxon>
        <taxon>Hexapoda</taxon>
        <taxon>Insecta</taxon>
        <taxon>Pterygota</taxon>
        <taxon>Neoptera</taxon>
        <taxon>Paraneoptera</taxon>
        <taxon>Psocodea</taxon>
        <taxon>Troctomorpha</taxon>
        <taxon>Phthiraptera</taxon>
        <taxon>Anoplura</taxon>
        <taxon>Polyplacidae</taxon>
        <taxon>Polyplax</taxon>
    </lineage>
</organism>
<dbReference type="EMBL" id="JAWJWF010000001">
    <property type="protein sequence ID" value="KAK6640843.1"/>
    <property type="molecule type" value="Genomic_DNA"/>
</dbReference>
<accession>A0ABR1BBK8</accession>
<sequence length="94" mass="10729">MYDTRACVCKTSKKVQVLINGRLNVIQYGGRTSLRRDNVTRLWMYVILGVGKRSRVDGPQDRQGEEPPGKRREKERTSEKVNDGGQHPASEEIE</sequence>
<gene>
    <name evidence="2" type="ORF">RUM44_012541</name>
</gene>
<evidence type="ECO:0000256" key="1">
    <source>
        <dbReference type="SAM" id="MobiDB-lite"/>
    </source>
</evidence>
<feature type="compositionally biased region" description="Basic and acidic residues" evidence="1">
    <location>
        <begin position="54"/>
        <end position="82"/>
    </location>
</feature>
<proteinExistence type="predicted"/>
<evidence type="ECO:0000313" key="2">
    <source>
        <dbReference type="EMBL" id="KAK6640843.1"/>
    </source>
</evidence>
<keyword evidence="3" id="KW-1185">Reference proteome</keyword>
<evidence type="ECO:0000313" key="3">
    <source>
        <dbReference type="Proteomes" id="UP001359485"/>
    </source>
</evidence>
<feature type="region of interest" description="Disordered" evidence="1">
    <location>
        <begin position="54"/>
        <end position="94"/>
    </location>
</feature>
<dbReference type="Proteomes" id="UP001359485">
    <property type="component" value="Unassembled WGS sequence"/>
</dbReference>
<protein>
    <submittedName>
        <fullName evidence="2">Uncharacterized protein</fullName>
    </submittedName>
</protein>
<name>A0ABR1BBK8_POLSC</name>
<reference evidence="2 3" key="1">
    <citation type="submission" date="2023-09" db="EMBL/GenBank/DDBJ databases">
        <title>Genomes of two closely related lineages of the louse Polyplax serrata with different host specificities.</title>
        <authorList>
            <person name="Martinu J."/>
            <person name="Tarabai H."/>
            <person name="Stefka J."/>
            <person name="Hypsa V."/>
        </authorList>
    </citation>
    <scope>NUCLEOTIDE SEQUENCE [LARGE SCALE GENOMIC DNA]</scope>
    <source>
        <strain evidence="2">98ZLc_SE</strain>
    </source>
</reference>